<proteinExistence type="inferred from homology"/>
<dbReference type="RefSeq" id="WP_353303742.1">
    <property type="nucleotide sequence ID" value="NZ_BAABWN010000010.1"/>
</dbReference>
<keyword evidence="14" id="KW-1185">Reference proteome</keyword>
<evidence type="ECO:0000259" key="12">
    <source>
        <dbReference type="PROSITE" id="PS50111"/>
    </source>
</evidence>
<keyword evidence="5 11" id="KW-0812">Transmembrane</keyword>
<evidence type="ECO:0000256" key="3">
    <source>
        <dbReference type="ARBA" id="ARBA00022481"/>
    </source>
</evidence>
<comment type="subcellular location">
    <subcellularLocation>
        <location evidence="1">Cell membrane</location>
        <topology evidence="1">Multi-pass membrane protein</topology>
    </subcellularLocation>
</comment>
<keyword evidence="8 10" id="KW-0807">Transducer</keyword>
<evidence type="ECO:0000313" key="14">
    <source>
        <dbReference type="Proteomes" id="UP001465153"/>
    </source>
</evidence>
<evidence type="ECO:0000256" key="1">
    <source>
        <dbReference type="ARBA" id="ARBA00004651"/>
    </source>
</evidence>
<dbReference type="InterPro" id="IPR004090">
    <property type="entry name" value="Chemotax_Me-accpt_rcpt"/>
</dbReference>
<gene>
    <name evidence="13" type="ORF">NBRC116591_29280</name>
</gene>
<dbReference type="Proteomes" id="UP001465153">
    <property type="component" value="Unassembled WGS sequence"/>
</dbReference>
<organism evidence="13 14">
    <name type="scientific">Sessilibacter corallicola</name>
    <dbReference type="NCBI Taxonomy" id="2904075"/>
    <lineage>
        <taxon>Bacteria</taxon>
        <taxon>Pseudomonadati</taxon>
        <taxon>Pseudomonadota</taxon>
        <taxon>Gammaproteobacteria</taxon>
        <taxon>Cellvibrionales</taxon>
        <taxon>Cellvibrionaceae</taxon>
        <taxon>Sessilibacter</taxon>
    </lineage>
</organism>
<evidence type="ECO:0000256" key="8">
    <source>
        <dbReference type="ARBA" id="ARBA00023224"/>
    </source>
</evidence>
<dbReference type="PROSITE" id="PS50111">
    <property type="entry name" value="CHEMOTAXIS_TRANSDUC_2"/>
    <property type="match status" value="1"/>
</dbReference>
<dbReference type="Gene3D" id="1.10.287.950">
    <property type="entry name" value="Methyl-accepting chemotaxis protein"/>
    <property type="match status" value="1"/>
</dbReference>
<keyword evidence="3" id="KW-0488">Methylation</keyword>
<dbReference type="PANTHER" id="PTHR32089:SF39">
    <property type="entry name" value="METHYL-ACCEPTING CHEMOTAXIS PROTEIN HLYB"/>
    <property type="match status" value="1"/>
</dbReference>
<dbReference type="Pfam" id="PF00015">
    <property type="entry name" value="MCPsignal"/>
    <property type="match status" value="1"/>
</dbReference>
<keyword evidence="7 11" id="KW-0472">Membrane</keyword>
<evidence type="ECO:0000256" key="10">
    <source>
        <dbReference type="PROSITE-ProRule" id="PRU00284"/>
    </source>
</evidence>
<evidence type="ECO:0000256" key="11">
    <source>
        <dbReference type="SAM" id="Phobius"/>
    </source>
</evidence>
<accession>A0ABQ0ABT7</accession>
<sequence>MLSSEYLKKNSMPIASSVVFLLLLLFGAHKTLLVLFFIASFGLWLYTTHKHEVKDYAVEVEHISQEFQAEMGKIGSAIEEILDEESTYVNEHIDRIRDLIQDSTLLLQQSFSNVVCKTNDQSSMARGFVEGLGQNQEVEGSDNEDSFNFKDFVQHVDSILQGYVDLLVEISDKSISSIHKINDMTSHMESMFSILDDVQKLAEQTNLLALNAAIEAARAGEVGRGFAVVADEVRSLSVTSANLNQEVRVKIESTKSSMADVNKEVGSIASLDINSAIEGRLNIDSMLLKIEAFNRETELMLGNLTGATAEIETEINNSIRALQFEDIISQLSGHIQQRLGHIHEVALVSHGEIATATDLSHLRDVAEKLTSMREDFRNQNLAQKVEQGSMDEGDVELF</sequence>
<feature type="transmembrane region" description="Helical" evidence="11">
    <location>
        <begin position="20"/>
        <end position="46"/>
    </location>
</feature>
<keyword evidence="6 11" id="KW-1133">Transmembrane helix</keyword>
<dbReference type="SUPFAM" id="SSF58104">
    <property type="entry name" value="Methyl-accepting chemotaxis protein (MCP) signaling domain"/>
    <property type="match status" value="1"/>
</dbReference>
<evidence type="ECO:0000256" key="4">
    <source>
        <dbReference type="ARBA" id="ARBA00022500"/>
    </source>
</evidence>
<evidence type="ECO:0000256" key="2">
    <source>
        <dbReference type="ARBA" id="ARBA00022475"/>
    </source>
</evidence>
<dbReference type="InterPro" id="IPR004089">
    <property type="entry name" value="MCPsignal_dom"/>
</dbReference>
<dbReference type="PANTHER" id="PTHR32089">
    <property type="entry name" value="METHYL-ACCEPTING CHEMOTAXIS PROTEIN MCPB"/>
    <property type="match status" value="1"/>
</dbReference>
<evidence type="ECO:0000256" key="5">
    <source>
        <dbReference type="ARBA" id="ARBA00022692"/>
    </source>
</evidence>
<reference evidence="13 14" key="1">
    <citation type="submission" date="2024-04" db="EMBL/GenBank/DDBJ databases">
        <title>Draft genome sequence of Sessilibacter corallicola NBRC 116591.</title>
        <authorList>
            <person name="Miyakawa T."/>
            <person name="Kusuya Y."/>
            <person name="Miura T."/>
        </authorList>
    </citation>
    <scope>NUCLEOTIDE SEQUENCE [LARGE SCALE GENOMIC DNA]</scope>
    <source>
        <strain evidence="13 14">KU-00831-HH</strain>
    </source>
</reference>
<feature type="domain" description="Methyl-accepting transducer" evidence="12">
    <location>
        <begin position="181"/>
        <end position="256"/>
    </location>
</feature>
<comment type="caution">
    <text evidence="13">The sequence shown here is derived from an EMBL/GenBank/DDBJ whole genome shotgun (WGS) entry which is preliminary data.</text>
</comment>
<dbReference type="PRINTS" id="PR00260">
    <property type="entry name" value="CHEMTRNSDUCR"/>
</dbReference>
<keyword evidence="4" id="KW-0145">Chemotaxis</keyword>
<name>A0ABQ0ABT7_9GAMM</name>
<evidence type="ECO:0000256" key="9">
    <source>
        <dbReference type="ARBA" id="ARBA00029447"/>
    </source>
</evidence>
<dbReference type="EMBL" id="BAABWN010000010">
    <property type="protein sequence ID" value="GAA6169117.1"/>
    <property type="molecule type" value="Genomic_DNA"/>
</dbReference>
<dbReference type="SMART" id="SM00283">
    <property type="entry name" value="MA"/>
    <property type="match status" value="1"/>
</dbReference>
<keyword evidence="2" id="KW-1003">Cell membrane</keyword>
<evidence type="ECO:0000256" key="6">
    <source>
        <dbReference type="ARBA" id="ARBA00022989"/>
    </source>
</evidence>
<comment type="similarity">
    <text evidence="9">Belongs to the methyl-accepting chemotaxis (MCP) protein family.</text>
</comment>
<evidence type="ECO:0000256" key="7">
    <source>
        <dbReference type="ARBA" id="ARBA00023136"/>
    </source>
</evidence>
<protein>
    <submittedName>
        <fullName evidence="13">Methyl-accepting chemotaxis protein</fullName>
    </submittedName>
</protein>
<evidence type="ECO:0000313" key="13">
    <source>
        <dbReference type="EMBL" id="GAA6169117.1"/>
    </source>
</evidence>